<keyword evidence="1" id="KW-0805">Transcription regulation</keyword>
<keyword evidence="2" id="KW-0238">DNA-binding</keyword>
<keyword evidence="3" id="KW-0804">Transcription</keyword>
<dbReference type="Proteomes" id="UP000319927">
    <property type="component" value="Unassembled WGS sequence"/>
</dbReference>
<sequence>MRKHTGLDPAYPTCSIARSLEILGERWTFLVLREALGGATRFTDFSTRLGVSTDILTDRLATLVRAGVLEKRPYQEPGGRARFSYHLTPAGEELSVVLGALQQWGDRNCPPAGGPTVQRRSRVSGQRLSVAYIDESGRAVPLEDVTFVPNPQHIALDGT</sequence>
<dbReference type="GO" id="GO:0003677">
    <property type="term" value="F:DNA binding"/>
    <property type="evidence" value="ECO:0007669"/>
    <property type="project" value="UniProtKB-KW"/>
</dbReference>
<dbReference type="InterPro" id="IPR036390">
    <property type="entry name" value="WH_DNA-bd_sf"/>
</dbReference>
<dbReference type="EMBL" id="VIXA01000005">
    <property type="protein sequence ID" value="TWG10989.1"/>
    <property type="molecule type" value="Genomic_DNA"/>
</dbReference>
<comment type="caution">
    <text evidence="5">The sequence shown here is derived from an EMBL/GenBank/DDBJ whole genome shotgun (WGS) entry which is preliminary data.</text>
</comment>
<evidence type="ECO:0000256" key="2">
    <source>
        <dbReference type="ARBA" id="ARBA00023125"/>
    </source>
</evidence>
<keyword evidence="6" id="KW-1185">Reference proteome</keyword>
<accession>A0A561VHA0</accession>
<feature type="domain" description="HTH hxlR-type" evidence="4">
    <location>
        <begin position="14"/>
        <end position="113"/>
    </location>
</feature>
<dbReference type="OrthoDB" id="9792527at2"/>
<dbReference type="RefSeq" id="WP_154943246.1">
    <property type="nucleotide sequence ID" value="NZ_VIXA01000005.1"/>
</dbReference>
<dbReference type="PANTHER" id="PTHR33204:SF18">
    <property type="entry name" value="TRANSCRIPTIONAL REGULATORY PROTEIN"/>
    <property type="match status" value="1"/>
</dbReference>
<proteinExistence type="predicted"/>
<evidence type="ECO:0000256" key="3">
    <source>
        <dbReference type="ARBA" id="ARBA00023163"/>
    </source>
</evidence>
<evidence type="ECO:0000313" key="6">
    <source>
        <dbReference type="Proteomes" id="UP000319927"/>
    </source>
</evidence>
<dbReference type="SUPFAM" id="SSF46785">
    <property type="entry name" value="Winged helix' DNA-binding domain"/>
    <property type="match status" value="1"/>
</dbReference>
<protein>
    <submittedName>
        <fullName evidence="5">HxlR family transcriptional regulator</fullName>
    </submittedName>
</protein>
<evidence type="ECO:0000256" key="1">
    <source>
        <dbReference type="ARBA" id="ARBA00023015"/>
    </source>
</evidence>
<evidence type="ECO:0000313" key="5">
    <source>
        <dbReference type="EMBL" id="TWG10989.1"/>
    </source>
</evidence>
<organism evidence="5 6">
    <name type="scientific">Micromonospora palomenae</name>
    <dbReference type="NCBI Taxonomy" id="1461247"/>
    <lineage>
        <taxon>Bacteria</taxon>
        <taxon>Bacillati</taxon>
        <taxon>Actinomycetota</taxon>
        <taxon>Actinomycetes</taxon>
        <taxon>Micromonosporales</taxon>
        <taxon>Micromonosporaceae</taxon>
        <taxon>Micromonospora</taxon>
    </lineage>
</organism>
<dbReference type="PANTHER" id="PTHR33204">
    <property type="entry name" value="TRANSCRIPTIONAL REGULATOR, MARR FAMILY"/>
    <property type="match status" value="1"/>
</dbReference>
<evidence type="ECO:0000259" key="4">
    <source>
        <dbReference type="PROSITE" id="PS51118"/>
    </source>
</evidence>
<dbReference type="Pfam" id="PF01638">
    <property type="entry name" value="HxlR"/>
    <property type="match status" value="1"/>
</dbReference>
<dbReference type="Gene3D" id="1.10.10.10">
    <property type="entry name" value="Winged helix-like DNA-binding domain superfamily/Winged helix DNA-binding domain"/>
    <property type="match status" value="1"/>
</dbReference>
<name>A0A561VHA0_9ACTN</name>
<reference evidence="5 6" key="1">
    <citation type="submission" date="2019-06" db="EMBL/GenBank/DDBJ databases">
        <title>Sequencing the genomes of 1000 actinobacteria strains.</title>
        <authorList>
            <person name="Klenk H.-P."/>
        </authorList>
    </citation>
    <scope>NUCLEOTIDE SEQUENCE [LARGE SCALE GENOMIC DNA]</scope>
    <source>
        <strain evidence="5 6">DSM 102131</strain>
    </source>
</reference>
<dbReference type="InterPro" id="IPR002577">
    <property type="entry name" value="HTH_HxlR"/>
</dbReference>
<dbReference type="AlphaFoldDB" id="A0A561VHA0"/>
<dbReference type="InterPro" id="IPR036388">
    <property type="entry name" value="WH-like_DNA-bd_sf"/>
</dbReference>
<gene>
    <name evidence="5" type="ORF">FHX75_1577</name>
</gene>
<dbReference type="PROSITE" id="PS51118">
    <property type="entry name" value="HTH_HXLR"/>
    <property type="match status" value="1"/>
</dbReference>